<feature type="compositionally biased region" description="Basic and acidic residues" evidence="1">
    <location>
        <begin position="1"/>
        <end position="14"/>
    </location>
</feature>
<evidence type="ECO:0000313" key="3">
    <source>
        <dbReference type="Proteomes" id="UP000235145"/>
    </source>
</evidence>
<name>A0A9R1XUE5_LACSA</name>
<dbReference type="EMBL" id="NBSK02000003">
    <property type="protein sequence ID" value="KAJ0219647.1"/>
    <property type="molecule type" value="Genomic_DNA"/>
</dbReference>
<gene>
    <name evidence="2" type="ORF">LSAT_V11C300138460</name>
</gene>
<sequence>MSSSDDGKAPEASKRVVIGRAPDSKIDQYLSSGPATTEERREKQKKVSVLKKDKMLLTKNFDQNATCDQPQIFIKEVGKRKFVERYDVCLGIRKWGFEADKNMWKVDFLSWTKVDLAKLVHTPFHYPSNDPNA</sequence>
<evidence type="ECO:0000256" key="1">
    <source>
        <dbReference type="SAM" id="MobiDB-lite"/>
    </source>
</evidence>
<feature type="region of interest" description="Disordered" evidence="1">
    <location>
        <begin position="26"/>
        <end position="46"/>
    </location>
</feature>
<protein>
    <submittedName>
        <fullName evidence="2">Uncharacterized protein</fullName>
    </submittedName>
</protein>
<comment type="caution">
    <text evidence="2">The sequence shown here is derived from an EMBL/GenBank/DDBJ whole genome shotgun (WGS) entry which is preliminary data.</text>
</comment>
<dbReference type="Proteomes" id="UP000235145">
    <property type="component" value="Unassembled WGS sequence"/>
</dbReference>
<dbReference type="Gramene" id="rna-gnl|WGS:NBSK|LSAT_3X99521_mrna">
    <property type="protein sequence ID" value="cds-PLY75294.1"/>
    <property type="gene ID" value="gene-LSAT_3X99521"/>
</dbReference>
<accession>A0A9R1XUE5</accession>
<organism evidence="2 3">
    <name type="scientific">Lactuca sativa</name>
    <name type="common">Garden lettuce</name>
    <dbReference type="NCBI Taxonomy" id="4236"/>
    <lineage>
        <taxon>Eukaryota</taxon>
        <taxon>Viridiplantae</taxon>
        <taxon>Streptophyta</taxon>
        <taxon>Embryophyta</taxon>
        <taxon>Tracheophyta</taxon>
        <taxon>Spermatophyta</taxon>
        <taxon>Magnoliopsida</taxon>
        <taxon>eudicotyledons</taxon>
        <taxon>Gunneridae</taxon>
        <taxon>Pentapetalae</taxon>
        <taxon>asterids</taxon>
        <taxon>campanulids</taxon>
        <taxon>Asterales</taxon>
        <taxon>Asteraceae</taxon>
        <taxon>Cichorioideae</taxon>
        <taxon>Cichorieae</taxon>
        <taxon>Lactucinae</taxon>
        <taxon>Lactuca</taxon>
    </lineage>
</organism>
<feature type="region of interest" description="Disordered" evidence="1">
    <location>
        <begin position="1"/>
        <end position="20"/>
    </location>
</feature>
<evidence type="ECO:0000313" key="2">
    <source>
        <dbReference type="EMBL" id="KAJ0219647.1"/>
    </source>
</evidence>
<keyword evidence="3" id="KW-1185">Reference proteome</keyword>
<reference evidence="2 3" key="1">
    <citation type="journal article" date="2017" name="Nat. Commun.">
        <title>Genome assembly with in vitro proximity ligation data and whole-genome triplication in lettuce.</title>
        <authorList>
            <person name="Reyes-Chin-Wo S."/>
            <person name="Wang Z."/>
            <person name="Yang X."/>
            <person name="Kozik A."/>
            <person name="Arikit S."/>
            <person name="Song C."/>
            <person name="Xia L."/>
            <person name="Froenicke L."/>
            <person name="Lavelle D.O."/>
            <person name="Truco M.J."/>
            <person name="Xia R."/>
            <person name="Zhu S."/>
            <person name="Xu C."/>
            <person name="Xu H."/>
            <person name="Xu X."/>
            <person name="Cox K."/>
            <person name="Korf I."/>
            <person name="Meyers B.C."/>
            <person name="Michelmore R.W."/>
        </authorList>
    </citation>
    <scope>NUCLEOTIDE SEQUENCE [LARGE SCALE GENOMIC DNA]</scope>
    <source>
        <strain evidence="3">cv. Salinas</strain>
        <tissue evidence="2">Seedlings</tissue>
    </source>
</reference>
<dbReference type="AlphaFoldDB" id="A0A9R1XUE5"/>
<proteinExistence type="predicted"/>